<dbReference type="Pfam" id="PF08238">
    <property type="entry name" value="Sel1"/>
    <property type="match status" value="6"/>
</dbReference>
<keyword evidence="7" id="KW-1185">Reference proteome</keyword>
<accession>A0ABN7VKJ1</accession>
<feature type="domain" description="Protein kinase" evidence="5">
    <location>
        <begin position="158"/>
        <end position="479"/>
    </location>
</feature>
<feature type="domain" description="Protein kinase" evidence="5">
    <location>
        <begin position="494"/>
        <end position="772"/>
    </location>
</feature>
<protein>
    <submittedName>
        <fullName evidence="6">41657_t:CDS:1</fullName>
    </submittedName>
</protein>
<evidence type="ECO:0000256" key="3">
    <source>
        <dbReference type="ARBA" id="ARBA00022777"/>
    </source>
</evidence>
<dbReference type="SMART" id="SM00671">
    <property type="entry name" value="SEL1"/>
    <property type="match status" value="5"/>
</dbReference>
<dbReference type="InterPro" id="IPR011990">
    <property type="entry name" value="TPR-like_helical_dom_sf"/>
</dbReference>
<dbReference type="PANTHER" id="PTHR44329">
    <property type="entry name" value="SERINE/THREONINE-PROTEIN KINASE TNNI3K-RELATED"/>
    <property type="match status" value="1"/>
</dbReference>
<evidence type="ECO:0000256" key="4">
    <source>
        <dbReference type="ARBA" id="ARBA00022840"/>
    </source>
</evidence>
<dbReference type="InterPro" id="IPR006597">
    <property type="entry name" value="Sel1-like"/>
</dbReference>
<reference evidence="6 7" key="1">
    <citation type="submission" date="2021-06" db="EMBL/GenBank/DDBJ databases">
        <authorList>
            <person name="Kallberg Y."/>
            <person name="Tangrot J."/>
            <person name="Rosling A."/>
        </authorList>
    </citation>
    <scope>NUCLEOTIDE SEQUENCE [LARGE SCALE GENOMIC DNA]</scope>
    <source>
        <strain evidence="6 7">120-4 pot B 10/14</strain>
    </source>
</reference>
<proteinExistence type="predicted"/>
<dbReference type="PANTHER" id="PTHR44329:SF288">
    <property type="entry name" value="MITOGEN-ACTIVATED PROTEIN KINASE KINASE KINASE 20"/>
    <property type="match status" value="1"/>
</dbReference>
<keyword evidence="2" id="KW-0547">Nucleotide-binding</keyword>
<dbReference type="Gene3D" id="1.10.510.10">
    <property type="entry name" value="Transferase(Phosphotransferase) domain 1"/>
    <property type="match status" value="3"/>
</dbReference>
<dbReference type="SUPFAM" id="SSF56112">
    <property type="entry name" value="Protein kinase-like (PK-like)"/>
    <property type="match status" value="3"/>
</dbReference>
<dbReference type="InterPro" id="IPR000719">
    <property type="entry name" value="Prot_kinase_dom"/>
</dbReference>
<gene>
    <name evidence="6" type="ORF">GMARGA_LOCUS19726</name>
</gene>
<evidence type="ECO:0000256" key="2">
    <source>
        <dbReference type="ARBA" id="ARBA00022741"/>
    </source>
</evidence>
<evidence type="ECO:0000256" key="1">
    <source>
        <dbReference type="ARBA" id="ARBA00022679"/>
    </source>
</evidence>
<organism evidence="6 7">
    <name type="scientific">Gigaspora margarita</name>
    <dbReference type="NCBI Taxonomy" id="4874"/>
    <lineage>
        <taxon>Eukaryota</taxon>
        <taxon>Fungi</taxon>
        <taxon>Fungi incertae sedis</taxon>
        <taxon>Mucoromycota</taxon>
        <taxon>Glomeromycotina</taxon>
        <taxon>Glomeromycetes</taxon>
        <taxon>Diversisporales</taxon>
        <taxon>Gigasporaceae</taxon>
        <taxon>Gigaspora</taxon>
    </lineage>
</organism>
<dbReference type="PROSITE" id="PS50011">
    <property type="entry name" value="PROTEIN_KINASE_DOM"/>
    <property type="match status" value="2"/>
</dbReference>
<sequence>FGMLLWELSYEKLPYAEWNIKQISDHVLVGKREKILNVRFRNPDDRKIQLEFIKIIQDAWCHQPELRITIPTLRQRLEDLANKFPIAIDGPLLFREKTLDFDGLKSEKALPEINDDSEFDNDSEIEVDEEFADINRKKIDLDEEFADFDKKKIDLEEFPDFNDVSESEIDEIIAEDDDILPLESNVSSEKVDPNELIVNPSELIDPYSPIKKFYKGFEVAVKYSKRLQTELSILKKLDISPYILRFYGHAKIDDKEAMIFEWAEHKSLEEFYDSCDITWTRKIKIIHGISSGIMFLLSMNIFHQGIRCKNVFITRGMNPKLGNFGHADKLKNVIRWMAPEQIEKYQNPCKKCGEKFKNTDKFEKIICQLAPEQIDKNQCEECKKKKYTQHFLECLFGELCYETIPYNNWNPNEISEHVLKLGKREKLLLGKFNNPDDDNIQKGLSEIIDKTWQHIPHTRINITDLNKMLKQLTETYPILVNDQIYHSSEDKYSDLLNEQTIKKNFGTVNKAYMTMTHEYVACKTLTNTTDINNKQSTAFINELKMHVDLNHCNNIIRFLGVTRDNVNHNYYLVMEFANNGDLYTFFQSNHRLLNWDKKLKLALQIANGLHFLHCKDIIHRDLHDKNILIHNDEVKITDFGHAKNEYMETHVHNKLFGVIPFLAPELIESGNNKNMSLPYCKKTDIYSLAFLFWELSSGRRPFENTSSIGSMDIASLCFRIITDIREEPVPGTPKDYINLYSKCWRTDPNDRPDIKLVYQDLKDMMNSEIPLIADSINHEKGESLEVESLAFSNNQLKFNHYNNLIENSDDNLASNTDEFGSACRILNVNNICAPEKVTCAFENVTVSFRDGIKMHKDKKYNDAWKCFKQHAKLNNSLAKVWLGYYLFYGYHGEKDLIQARKLFKEAADKYNHCESQLRYAAESQFRYALLLLGDLRKESNETMKDKLYKEILHYMELAAGNSENSRRGIKYLRRAARNDNYRAVALLAKLENGEVPFILFDKGIKMHKRKNYYGAWVCFNRLAEFNHPLAKVWLGYYLLYGHYHRKKDPIRARQLFKEVADKHNHSEAQCQYAFLLIDDIKKVTNEPEKGNLYKEILYYLGLAAENSENPCDIAMYYLGYIYVAGKLRVRRDKERGIKYLVKASSNNNDRAIALLAKLEFADYPEFEEEIYDEEVVPVISLKDGIEMHKAKNYKSAWKCFKQNAELNNPEAKFWVGYYLLYGHHGEKDPIQARKYFKEAADEHNHSESQCRYAVLLLGDLGKLTDETAKNKLRKEIVYYFELAAENPDNRNADAMYYLGDIYTAGKLKVKKDEERGVYYLKLAANNKNERAIALLKKLGK</sequence>
<name>A0ABN7VKJ1_GIGMA</name>
<dbReference type="Gene3D" id="1.25.40.10">
    <property type="entry name" value="Tetratricopeptide repeat domain"/>
    <property type="match status" value="3"/>
</dbReference>
<evidence type="ECO:0000259" key="5">
    <source>
        <dbReference type="PROSITE" id="PS50011"/>
    </source>
</evidence>
<feature type="non-terminal residue" evidence="6">
    <location>
        <position position="1"/>
    </location>
</feature>
<comment type="caution">
    <text evidence="6">The sequence shown here is derived from an EMBL/GenBank/DDBJ whole genome shotgun (WGS) entry which is preliminary data.</text>
</comment>
<dbReference type="SUPFAM" id="SSF81901">
    <property type="entry name" value="HCP-like"/>
    <property type="match status" value="3"/>
</dbReference>
<evidence type="ECO:0000313" key="7">
    <source>
        <dbReference type="Proteomes" id="UP000789901"/>
    </source>
</evidence>
<keyword evidence="1" id="KW-0808">Transferase</keyword>
<dbReference type="InterPro" id="IPR051681">
    <property type="entry name" value="Ser/Thr_Kinases-Pseudokinases"/>
</dbReference>
<dbReference type="Proteomes" id="UP000789901">
    <property type="component" value="Unassembled WGS sequence"/>
</dbReference>
<dbReference type="EMBL" id="CAJVQB010016671">
    <property type="protein sequence ID" value="CAG8780972.1"/>
    <property type="molecule type" value="Genomic_DNA"/>
</dbReference>
<dbReference type="Pfam" id="PF00069">
    <property type="entry name" value="Pkinase"/>
    <property type="match status" value="2"/>
</dbReference>
<keyword evidence="4" id="KW-0067">ATP-binding</keyword>
<evidence type="ECO:0000313" key="6">
    <source>
        <dbReference type="EMBL" id="CAG8780972.1"/>
    </source>
</evidence>
<keyword evidence="3" id="KW-0418">Kinase</keyword>
<dbReference type="InterPro" id="IPR011009">
    <property type="entry name" value="Kinase-like_dom_sf"/>
</dbReference>